<keyword evidence="3" id="KW-1185">Reference proteome</keyword>
<evidence type="ECO:0000313" key="2">
    <source>
        <dbReference type="EMBL" id="PWK05952.1"/>
    </source>
</evidence>
<dbReference type="PROSITE" id="PS51186">
    <property type="entry name" value="GNAT"/>
    <property type="match status" value="1"/>
</dbReference>
<evidence type="ECO:0000313" key="3">
    <source>
        <dbReference type="Proteomes" id="UP000245634"/>
    </source>
</evidence>
<name>A0A316DQN7_9BACL</name>
<dbReference type="Pfam" id="PF00583">
    <property type="entry name" value="Acetyltransf_1"/>
    <property type="match status" value="1"/>
</dbReference>
<accession>A0A316DQN7</accession>
<gene>
    <name evidence="2" type="ORF">C7459_12115</name>
</gene>
<dbReference type="SUPFAM" id="SSF55729">
    <property type="entry name" value="Acyl-CoA N-acyltransferases (Nat)"/>
    <property type="match status" value="1"/>
</dbReference>
<dbReference type="EMBL" id="QGGL01000021">
    <property type="protein sequence ID" value="PWK05952.1"/>
    <property type="molecule type" value="Genomic_DNA"/>
</dbReference>
<dbReference type="OrthoDB" id="2381784at2"/>
<protein>
    <submittedName>
        <fullName evidence="2">Acetyltransferase (GNAT) family protein</fullName>
    </submittedName>
</protein>
<dbReference type="GO" id="GO:0016747">
    <property type="term" value="F:acyltransferase activity, transferring groups other than amino-acyl groups"/>
    <property type="evidence" value="ECO:0007669"/>
    <property type="project" value="InterPro"/>
</dbReference>
<evidence type="ECO:0000259" key="1">
    <source>
        <dbReference type="PROSITE" id="PS51186"/>
    </source>
</evidence>
<reference evidence="2 3" key="1">
    <citation type="submission" date="2018-05" db="EMBL/GenBank/DDBJ databases">
        <title>Genomic Encyclopedia of Type Strains, Phase IV (KMG-IV): sequencing the most valuable type-strain genomes for metagenomic binning, comparative biology and taxonomic classification.</title>
        <authorList>
            <person name="Goeker M."/>
        </authorList>
    </citation>
    <scope>NUCLEOTIDE SEQUENCE [LARGE SCALE GENOMIC DNA]</scope>
    <source>
        <strain evidence="2 3">DSM 18773</strain>
    </source>
</reference>
<proteinExistence type="predicted"/>
<keyword evidence="2" id="KW-0808">Transferase</keyword>
<feature type="domain" description="N-acetyltransferase" evidence="1">
    <location>
        <begin position="1"/>
        <end position="154"/>
    </location>
</feature>
<dbReference type="AlphaFoldDB" id="A0A316DQN7"/>
<dbReference type="RefSeq" id="WP_109690943.1">
    <property type="nucleotide sequence ID" value="NZ_QGGL01000021.1"/>
</dbReference>
<dbReference type="InterPro" id="IPR016181">
    <property type="entry name" value="Acyl_CoA_acyltransferase"/>
</dbReference>
<dbReference type="CDD" id="cd04301">
    <property type="entry name" value="NAT_SF"/>
    <property type="match status" value="1"/>
</dbReference>
<sequence length="174" mass="19657">MEIRLAEDLDHTYLVREYLQHFSPDFGEAKRYAECNLLWDRTLVIEEDGLILGTLSWGVREAIQSGIAQLTGLRIIPSRRRQGLGTRLLEAGFADMSAYFTARSTRLRQVYAFAPGDVLALPFLLKQQGFAPVIHLDNWREEGRTDWLYIHTCNELASCLGALDLGEAGTCLEP</sequence>
<dbReference type="Gene3D" id="3.40.630.30">
    <property type="match status" value="1"/>
</dbReference>
<dbReference type="InterPro" id="IPR000182">
    <property type="entry name" value="GNAT_dom"/>
</dbReference>
<organism evidence="2 3">
    <name type="scientific">Tumebacillus permanentifrigoris</name>
    <dbReference type="NCBI Taxonomy" id="378543"/>
    <lineage>
        <taxon>Bacteria</taxon>
        <taxon>Bacillati</taxon>
        <taxon>Bacillota</taxon>
        <taxon>Bacilli</taxon>
        <taxon>Bacillales</taxon>
        <taxon>Alicyclobacillaceae</taxon>
        <taxon>Tumebacillus</taxon>
    </lineage>
</organism>
<dbReference type="Proteomes" id="UP000245634">
    <property type="component" value="Unassembled WGS sequence"/>
</dbReference>
<comment type="caution">
    <text evidence="2">The sequence shown here is derived from an EMBL/GenBank/DDBJ whole genome shotgun (WGS) entry which is preliminary data.</text>
</comment>